<comment type="subunit">
    <text evidence="4">The methyltransferase is composed of M and S polypeptides.</text>
</comment>
<evidence type="ECO:0000256" key="4">
    <source>
        <dbReference type="ARBA" id="ARBA00038652"/>
    </source>
</evidence>
<proteinExistence type="inferred from homology"/>
<feature type="domain" description="Type I restriction modification DNA specificity" evidence="5">
    <location>
        <begin position="15"/>
        <end position="196"/>
    </location>
</feature>
<dbReference type="Gene3D" id="3.90.220.20">
    <property type="entry name" value="DNA methylase specificity domains"/>
    <property type="match status" value="2"/>
</dbReference>
<dbReference type="Proteomes" id="UP000185772">
    <property type="component" value="Unassembled WGS sequence"/>
</dbReference>
<dbReference type="CDD" id="cd17268">
    <property type="entry name" value="RMtype1_S_Ara36733I_TRD1-CR1_like"/>
    <property type="match status" value="1"/>
</dbReference>
<keyword evidence="2" id="KW-0680">Restriction system</keyword>
<evidence type="ECO:0000256" key="1">
    <source>
        <dbReference type="ARBA" id="ARBA00010923"/>
    </source>
</evidence>
<comment type="similarity">
    <text evidence="1">Belongs to the type-I restriction system S methylase family.</text>
</comment>
<dbReference type="InterPro" id="IPR000055">
    <property type="entry name" value="Restrct_endonuc_typeI_TRD"/>
</dbReference>
<keyword evidence="3" id="KW-0238">DNA-binding</keyword>
<evidence type="ECO:0000313" key="6">
    <source>
        <dbReference type="EMBL" id="OLO53696.1"/>
    </source>
</evidence>
<dbReference type="EMBL" id="MSKM01000018">
    <property type="protein sequence ID" value="OLO53696.1"/>
    <property type="molecule type" value="Genomic_DNA"/>
</dbReference>
<sequence>MSRIDDLIRDLCSDGVEYRTIGSLGQWRGGGTPSKSRPEFWENGTIPWVSPKDMRSYELASTQDKITLQATRESSANLVPGPSLAVVSRSSILQHTLPVSIVPFEASFNQDTKTLTPHKNVNLHYAAHVLRAHANSILATTSKRGGSVNSLILPKFLEYKVPIPPLPIQEEIVRTLSNFAHLATRLEMELKAELEARQNQFTYYRDHLVTGLQQVQLVPIKDIGELQRGRRFTRNDMVDEGIPAIHYGEIYTTYGYRTESTTSFVKDEIGPQLRFAQPGDVIIAAVGETVADVGTGVAWLGTTPVAYHDDSFALHHNQDPRYISHALRTSEYRRQKDRFVSRAKVKRLSARGIEQIRIPLPALDEQRRIADILDEFDALVNDLTSGLPAEIKARRTQYEYYRDRLFTFPEKK</sequence>
<dbReference type="InterPro" id="IPR044946">
    <property type="entry name" value="Restrct_endonuc_typeI_TRD_sf"/>
</dbReference>
<dbReference type="PANTHER" id="PTHR43140:SF1">
    <property type="entry name" value="TYPE I RESTRICTION ENZYME ECOKI SPECIFICITY SUBUNIT"/>
    <property type="match status" value="1"/>
</dbReference>
<dbReference type="RefSeq" id="WP_070658665.1">
    <property type="nucleotide sequence ID" value="NZ_MSKM01000018.1"/>
</dbReference>
<dbReference type="InterPro" id="IPR051212">
    <property type="entry name" value="Type-I_RE_S_subunit"/>
</dbReference>
<accession>A0A1Q8VYY3</accession>
<comment type="caution">
    <text evidence="6">The sequence shown here is derived from an EMBL/GenBank/DDBJ whole genome shotgun (WGS) entry which is preliminary data.</text>
</comment>
<gene>
    <name evidence="6" type="ORF">BKH27_05525</name>
</gene>
<protein>
    <recommendedName>
        <fullName evidence="5">Type I restriction modification DNA specificity domain-containing protein</fullName>
    </recommendedName>
</protein>
<dbReference type="SUPFAM" id="SSF116734">
    <property type="entry name" value="DNA methylase specificity domain"/>
    <property type="match status" value="2"/>
</dbReference>
<dbReference type="Pfam" id="PF01420">
    <property type="entry name" value="Methylase_S"/>
    <property type="match status" value="2"/>
</dbReference>
<dbReference type="GO" id="GO:0003677">
    <property type="term" value="F:DNA binding"/>
    <property type="evidence" value="ECO:0007669"/>
    <property type="project" value="UniProtKB-KW"/>
</dbReference>
<feature type="domain" description="Type I restriction modification DNA specificity" evidence="5">
    <location>
        <begin position="215"/>
        <end position="392"/>
    </location>
</feature>
<evidence type="ECO:0000256" key="2">
    <source>
        <dbReference type="ARBA" id="ARBA00022747"/>
    </source>
</evidence>
<dbReference type="Gene3D" id="1.10.287.1120">
    <property type="entry name" value="Bipartite methylase S protein"/>
    <property type="match status" value="1"/>
</dbReference>
<evidence type="ECO:0000313" key="7">
    <source>
        <dbReference type="Proteomes" id="UP000185772"/>
    </source>
</evidence>
<name>A0A1Q8VYY3_9ACTO</name>
<dbReference type="PANTHER" id="PTHR43140">
    <property type="entry name" value="TYPE-1 RESTRICTION ENZYME ECOKI SPECIFICITY PROTEIN"/>
    <property type="match status" value="1"/>
</dbReference>
<evidence type="ECO:0000256" key="3">
    <source>
        <dbReference type="ARBA" id="ARBA00023125"/>
    </source>
</evidence>
<dbReference type="CDD" id="cd17249">
    <property type="entry name" value="RMtype1_S_EcoR124I-TRD2-CR2_like"/>
    <property type="match status" value="1"/>
</dbReference>
<organism evidence="6 7">
    <name type="scientific">Actinomyces oris</name>
    <dbReference type="NCBI Taxonomy" id="544580"/>
    <lineage>
        <taxon>Bacteria</taxon>
        <taxon>Bacillati</taxon>
        <taxon>Actinomycetota</taxon>
        <taxon>Actinomycetes</taxon>
        <taxon>Actinomycetales</taxon>
        <taxon>Actinomycetaceae</taxon>
        <taxon>Actinomyces</taxon>
    </lineage>
</organism>
<reference evidence="6 7" key="1">
    <citation type="submission" date="2016-12" db="EMBL/GenBank/DDBJ databases">
        <title>Genomic comparison of strains in the 'Actinomyces naeslundii' group.</title>
        <authorList>
            <person name="Mughal S.R."/>
            <person name="Do T."/>
            <person name="Gilbert S.C."/>
            <person name="Witherden E.A."/>
            <person name="Didelot X."/>
            <person name="Beighton D."/>
        </authorList>
    </citation>
    <scope>NUCLEOTIDE SEQUENCE [LARGE SCALE GENOMIC DNA]</scope>
    <source>
        <strain evidence="6 7">MMRCO6-1</strain>
    </source>
</reference>
<dbReference type="AlphaFoldDB" id="A0A1Q8VYY3"/>
<dbReference type="GO" id="GO:0009307">
    <property type="term" value="P:DNA restriction-modification system"/>
    <property type="evidence" value="ECO:0007669"/>
    <property type="project" value="UniProtKB-KW"/>
</dbReference>
<evidence type="ECO:0000259" key="5">
    <source>
        <dbReference type="Pfam" id="PF01420"/>
    </source>
</evidence>